<keyword evidence="2" id="KW-1185">Reference proteome</keyword>
<gene>
    <name evidence="1" type="ORF">H9S92_07210</name>
</gene>
<proteinExistence type="predicted"/>
<dbReference type="EMBL" id="JACSIT010000083">
    <property type="protein sequence ID" value="MBC6993943.1"/>
    <property type="molecule type" value="Genomic_DNA"/>
</dbReference>
<dbReference type="AlphaFoldDB" id="A0A923T8G8"/>
<evidence type="ECO:0000313" key="1">
    <source>
        <dbReference type="EMBL" id="MBC6993943.1"/>
    </source>
</evidence>
<dbReference type="RefSeq" id="WP_187466038.1">
    <property type="nucleotide sequence ID" value="NZ_JACSIT010000083.1"/>
</dbReference>
<organism evidence="1 2">
    <name type="scientific">Neolewinella lacunae</name>
    <dbReference type="NCBI Taxonomy" id="1517758"/>
    <lineage>
        <taxon>Bacteria</taxon>
        <taxon>Pseudomonadati</taxon>
        <taxon>Bacteroidota</taxon>
        <taxon>Saprospiria</taxon>
        <taxon>Saprospirales</taxon>
        <taxon>Lewinellaceae</taxon>
        <taxon>Neolewinella</taxon>
    </lineage>
</organism>
<comment type="caution">
    <text evidence="1">The sequence shown here is derived from an EMBL/GenBank/DDBJ whole genome shotgun (WGS) entry which is preliminary data.</text>
</comment>
<dbReference type="Proteomes" id="UP000650081">
    <property type="component" value="Unassembled WGS sequence"/>
</dbReference>
<evidence type="ECO:0000313" key="2">
    <source>
        <dbReference type="Proteomes" id="UP000650081"/>
    </source>
</evidence>
<reference evidence="1" key="1">
    <citation type="submission" date="2020-08" db="EMBL/GenBank/DDBJ databases">
        <title>Lewinella bacteria from marine environments.</title>
        <authorList>
            <person name="Zhong Y."/>
        </authorList>
    </citation>
    <scope>NUCLEOTIDE SEQUENCE</scope>
    <source>
        <strain evidence="1">KCTC 42187</strain>
    </source>
</reference>
<protein>
    <submittedName>
        <fullName evidence="1">Uncharacterized protein</fullName>
    </submittedName>
</protein>
<name>A0A923T8G8_9BACT</name>
<accession>A0A923T8G8</accession>
<sequence>MIPPFLLGLLFLLLAWWMRQKAKAWHRWAIAPLVTGALILLFTFTVKYQDVAKVQARHDLDTLLEELRRPDLWEANDLTNREELLFLASTGSGALYRMLEHAPERKPAIDSTLRQLAEWVSDRGNFRQWRGGTDLDREVFFLAHAGAVLGHYQLATREESYAASFQKMGEHLGKRLQRARYKHLISRDDEEYFRPADNAAALYTLSLYESYYATQYLEPSFTDWANYLTTELYFEESRLPCAAFSATNRCQLGPNATATGLYIAYRAAAAPAQVDSDIPWQEWLHYFKRTSLSPFTLRLRSNMRAGEPVRFCNQGAAPLDCEYYESAVGLWAAAEYGAGYSYFRFFGTEVLRRWLQSKPNYAAFRPPRRAPLLIRVSLRTLGEAK</sequence>